<reference evidence="11" key="1">
    <citation type="submission" date="2022-05" db="EMBL/GenBank/DDBJ databases">
        <authorList>
            <person name="Park J.-S."/>
        </authorList>
    </citation>
    <scope>NUCLEOTIDE SEQUENCE</scope>
    <source>
        <strain evidence="11">2012CJ34-3</strain>
    </source>
</reference>
<sequence>MSSKTFRVILILACLVVLPICKNKCYAQDANSLKVITYNIWNGFDWGKDIDRKAKFVNWINTKKPDVLALQELCGYTQEQLQKDAKKWGHDYAEILKTSGYSVGITSNKPIGVKEKILKAMHHGALHCKIGEIDFFVIHFSPFSHQKRREEAKIILNKLLNLSKNQDKYMVLGDFNALSPFDAHLYKNRKELIESKKAAEEQHGHVKNLLLGELEYGVIGMFLGHPLIDVTQKFASSWGDKVSCPTQIFEEKKGEGRPKKSTRIDYILVSPFLAEKCITSEVLNKEETYYLSDHYPVFAEFKL</sequence>
<evidence type="ECO:0000256" key="5">
    <source>
        <dbReference type="ARBA" id="ARBA00022763"/>
    </source>
</evidence>
<dbReference type="SUPFAM" id="SSF56219">
    <property type="entry name" value="DNase I-like"/>
    <property type="match status" value="1"/>
</dbReference>
<dbReference type="PANTHER" id="PTHR15822:SF4">
    <property type="entry name" value="TYROSYL-DNA PHOSPHODIESTERASE 2"/>
    <property type="match status" value="1"/>
</dbReference>
<dbReference type="Proteomes" id="UP001165381">
    <property type="component" value="Unassembled WGS sequence"/>
</dbReference>
<keyword evidence="11" id="KW-0255">Endonuclease</keyword>
<keyword evidence="9" id="KW-0732">Signal</keyword>
<evidence type="ECO:0000256" key="4">
    <source>
        <dbReference type="ARBA" id="ARBA00022723"/>
    </source>
</evidence>
<evidence type="ECO:0000256" key="7">
    <source>
        <dbReference type="ARBA" id="ARBA00022842"/>
    </source>
</evidence>
<comment type="cofactor">
    <cofactor evidence="1">
        <name>Mn(2+)</name>
        <dbReference type="ChEBI" id="CHEBI:29035"/>
    </cofactor>
</comment>
<accession>A0ABT0QGT9</accession>
<evidence type="ECO:0000313" key="12">
    <source>
        <dbReference type="Proteomes" id="UP001165381"/>
    </source>
</evidence>
<protein>
    <submittedName>
        <fullName evidence="11">Endonuclease/exonuclease/phosphatase family protein</fullName>
    </submittedName>
</protein>
<dbReference type="EMBL" id="JAMFLZ010000006">
    <property type="protein sequence ID" value="MCL6296182.1"/>
    <property type="molecule type" value="Genomic_DNA"/>
</dbReference>
<dbReference type="InterPro" id="IPR036691">
    <property type="entry name" value="Endo/exonu/phosph_ase_sf"/>
</dbReference>
<gene>
    <name evidence="11" type="ORF">M3P09_14315</name>
</gene>
<evidence type="ECO:0000259" key="10">
    <source>
        <dbReference type="Pfam" id="PF03372"/>
    </source>
</evidence>
<evidence type="ECO:0000256" key="9">
    <source>
        <dbReference type="SAM" id="SignalP"/>
    </source>
</evidence>
<evidence type="ECO:0000256" key="2">
    <source>
        <dbReference type="ARBA" id="ARBA00001946"/>
    </source>
</evidence>
<dbReference type="InterPro" id="IPR051547">
    <property type="entry name" value="TDP2-like"/>
</dbReference>
<dbReference type="Gene3D" id="3.60.10.10">
    <property type="entry name" value="Endonuclease/exonuclease/phosphatase"/>
    <property type="match status" value="1"/>
</dbReference>
<dbReference type="Pfam" id="PF03372">
    <property type="entry name" value="Exo_endo_phos"/>
    <property type="match status" value="1"/>
</dbReference>
<evidence type="ECO:0000313" key="11">
    <source>
        <dbReference type="EMBL" id="MCL6296182.1"/>
    </source>
</evidence>
<dbReference type="InterPro" id="IPR005135">
    <property type="entry name" value="Endo/exonuclease/phosphatase"/>
</dbReference>
<feature type="domain" description="Endonuclease/exonuclease/phosphatase" evidence="10">
    <location>
        <begin position="36"/>
        <end position="294"/>
    </location>
</feature>
<comment type="cofactor">
    <cofactor evidence="2">
        <name>Mg(2+)</name>
        <dbReference type="ChEBI" id="CHEBI:18420"/>
    </cofactor>
</comment>
<name>A0ABT0QGT9_9FLAO</name>
<keyword evidence="5" id="KW-0227">DNA damage</keyword>
<feature type="chain" id="PRO_5045916089" evidence="9">
    <location>
        <begin position="28"/>
        <end position="303"/>
    </location>
</feature>
<keyword evidence="6" id="KW-0378">Hydrolase</keyword>
<keyword evidence="4" id="KW-0479">Metal-binding</keyword>
<evidence type="ECO:0000256" key="1">
    <source>
        <dbReference type="ARBA" id="ARBA00001936"/>
    </source>
</evidence>
<organism evidence="11 12">
    <name type="scientific">Jejuia spongiicola</name>
    <dbReference type="NCBI Taxonomy" id="2942207"/>
    <lineage>
        <taxon>Bacteria</taxon>
        <taxon>Pseudomonadati</taxon>
        <taxon>Bacteroidota</taxon>
        <taxon>Flavobacteriia</taxon>
        <taxon>Flavobacteriales</taxon>
        <taxon>Flavobacteriaceae</taxon>
        <taxon>Jejuia</taxon>
    </lineage>
</organism>
<keyword evidence="12" id="KW-1185">Reference proteome</keyword>
<dbReference type="GO" id="GO:0004519">
    <property type="term" value="F:endonuclease activity"/>
    <property type="evidence" value="ECO:0007669"/>
    <property type="project" value="UniProtKB-KW"/>
</dbReference>
<dbReference type="PANTHER" id="PTHR15822">
    <property type="entry name" value="TRAF AND TNF RECEPTOR-ASSOCIATED PROTEIN"/>
    <property type="match status" value="1"/>
</dbReference>
<evidence type="ECO:0000256" key="3">
    <source>
        <dbReference type="ARBA" id="ARBA00022722"/>
    </source>
</evidence>
<comment type="caution">
    <text evidence="11">The sequence shown here is derived from an EMBL/GenBank/DDBJ whole genome shotgun (WGS) entry which is preliminary data.</text>
</comment>
<keyword evidence="8" id="KW-0234">DNA repair</keyword>
<proteinExistence type="predicted"/>
<evidence type="ECO:0000256" key="8">
    <source>
        <dbReference type="ARBA" id="ARBA00023204"/>
    </source>
</evidence>
<evidence type="ECO:0000256" key="6">
    <source>
        <dbReference type="ARBA" id="ARBA00022801"/>
    </source>
</evidence>
<keyword evidence="7" id="KW-0460">Magnesium</keyword>
<feature type="signal peptide" evidence="9">
    <location>
        <begin position="1"/>
        <end position="27"/>
    </location>
</feature>
<keyword evidence="3" id="KW-0540">Nuclease</keyword>
<dbReference type="RefSeq" id="WP_249973664.1">
    <property type="nucleotide sequence ID" value="NZ_JAMFLZ010000006.1"/>
</dbReference>